<sequence length="320" mass="34590">MNLDPLTAQQSTTKNLAPGVVLGGLGAPTDLANASAAASNELGVDNHLMNLPPDDIAAVDNQWQFIQTTASHPDISMEFVWADMDATEMDSAKERQTNSRSGDSVDLKELSPFLRPIVKDEVEGCVKSVETSLSWSEMDSQSPPLKAVIPHVAPTDQPGKSQLSVIGVDSNLTPDSITRLSNKYSPDASVQFEEDVNDEDVFQDPMLNALSMLLEANATEAFLDSLPPEGRQTVHDFIKTCLLAQTVDSSQEFKNSSPLFYGVSARPTPGSVMESDPGHSGGRVLSAESFELIKSKMALAIMLFSSFAYLWQRAPEEALL</sequence>
<dbReference type="Proteomes" id="UP001279734">
    <property type="component" value="Unassembled WGS sequence"/>
</dbReference>
<accession>A0AAD3TET6</accession>
<dbReference type="EMBL" id="BSYO01000033">
    <property type="protein sequence ID" value="GMH27866.1"/>
    <property type="molecule type" value="Genomic_DNA"/>
</dbReference>
<keyword evidence="2" id="KW-1185">Reference proteome</keyword>
<comment type="caution">
    <text evidence="1">The sequence shown here is derived from an EMBL/GenBank/DDBJ whole genome shotgun (WGS) entry which is preliminary data.</text>
</comment>
<protein>
    <submittedName>
        <fullName evidence="1">Uncharacterized protein</fullName>
    </submittedName>
</protein>
<dbReference type="AlphaFoldDB" id="A0AAD3TET6"/>
<gene>
    <name evidence="1" type="ORF">Nepgr_029709</name>
</gene>
<evidence type="ECO:0000313" key="2">
    <source>
        <dbReference type="Proteomes" id="UP001279734"/>
    </source>
</evidence>
<proteinExistence type="predicted"/>
<organism evidence="1 2">
    <name type="scientific">Nepenthes gracilis</name>
    <name type="common">Slender pitcher plant</name>
    <dbReference type="NCBI Taxonomy" id="150966"/>
    <lineage>
        <taxon>Eukaryota</taxon>
        <taxon>Viridiplantae</taxon>
        <taxon>Streptophyta</taxon>
        <taxon>Embryophyta</taxon>
        <taxon>Tracheophyta</taxon>
        <taxon>Spermatophyta</taxon>
        <taxon>Magnoliopsida</taxon>
        <taxon>eudicotyledons</taxon>
        <taxon>Gunneridae</taxon>
        <taxon>Pentapetalae</taxon>
        <taxon>Caryophyllales</taxon>
        <taxon>Nepenthaceae</taxon>
        <taxon>Nepenthes</taxon>
    </lineage>
</organism>
<reference evidence="1" key="1">
    <citation type="submission" date="2023-05" db="EMBL/GenBank/DDBJ databases">
        <title>Nepenthes gracilis genome sequencing.</title>
        <authorList>
            <person name="Fukushima K."/>
        </authorList>
    </citation>
    <scope>NUCLEOTIDE SEQUENCE</scope>
    <source>
        <strain evidence="1">SING2019-196</strain>
    </source>
</reference>
<evidence type="ECO:0000313" key="1">
    <source>
        <dbReference type="EMBL" id="GMH27866.1"/>
    </source>
</evidence>
<name>A0AAD3TET6_NEPGR</name>